<reference evidence="12 13" key="1">
    <citation type="journal article" date="2016" name="Nat. Commun.">
        <title>Ectomycorrhizal ecology is imprinted in the genome of the dominant symbiotic fungus Cenococcum geophilum.</title>
        <authorList>
            <consortium name="DOE Joint Genome Institute"/>
            <person name="Peter M."/>
            <person name="Kohler A."/>
            <person name="Ohm R.A."/>
            <person name="Kuo A."/>
            <person name="Krutzmann J."/>
            <person name="Morin E."/>
            <person name="Arend M."/>
            <person name="Barry K.W."/>
            <person name="Binder M."/>
            <person name="Choi C."/>
            <person name="Clum A."/>
            <person name="Copeland A."/>
            <person name="Grisel N."/>
            <person name="Haridas S."/>
            <person name="Kipfer T."/>
            <person name="LaButti K."/>
            <person name="Lindquist E."/>
            <person name="Lipzen A."/>
            <person name="Maire R."/>
            <person name="Meier B."/>
            <person name="Mihaltcheva S."/>
            <person name="Molinier V."/>
            <person name="Murat C."/>
            <person name="Poggeler S."/>
            <person name="Quandt C.A."/>
            <person name="Sperisen C."/>
            <person name="Tritt A."/>
            <person name="Tisserant E."/>
            <person name="Crous P.W."/>
            <person name="Henrissat B."/>
            <person name="Nehls U."/>
            <person name="Egli S."/>
            <person name="Spatafora J.W."/>
            <person name="Grigoriev I.V."/>
            <person name="Martin F.M."/>
        </authorList>
    </citation>
    <scope>NUCLEOTIDE SEQUENCE [LARGE SCALE GENOMIC DNA]</scope>
    <source>
        <strain evidence="12 13">CBS 207.34</strain>
    </source>
</reference>
<dbReference type="AlphaFoldDB" id="A0A8E2F6T2"/>
<evidence type="ECO:0000256" key="1">
    <source>
        <dbReference type="ARBA" id="ARBA00004211"/>
    </source>
</evidence>
<keyword evidence="5" id="KW-0653">Protein transport</keyword>
<sequence>MDLTPVFNKLLSSHNSSPVEPYLFKLQDLEEFLKEAYRIRAHIAELNAYLRSIRQSYLSVAHPPRRKQLTRTGSSNSLPALDKDKKYLTDAQRTEIDAQTKQLIRELNFAIRNLAQVEQVRQDAQSTIALKKRANRGFGLLTRWAEGGAITAKSPEEELEEARAKTINVHRESIIWYLQQKLEECGRFQSSMMEIRLTREVEKSKSMLYKARGSMVLPDSSTGMNGGYTTGSASGYRGQASHAEKTDREEAEQQLSPEQLQLFAQENQDLLKHYEDSLDQVRTAERSLLEISELQTTLANNLTVQAAHIDQLVEDSYLTTENVGGGNKELKRASERKSTARMLFYGTSIFCFTLVVWDLLI</sequence>
<dbReference type="PROSITE" id="PS50192">
    <property type="entry name" value="T_SNARE"/>
    <property type="match status" value="1"/>
</dbReference>
<keyword evidence="6" id="KW-1133">Transmembrane helix</keyword>
<organism evidence="12 13">
    <name type="scientific">Glonium stellatum</name>
    <dbReference type="NCBI Taxonomy" id="574774"/>
    <lineage>
        <taxon>Eukaryota</taxon>
        <taxon>Fungi</taxon>
        <taxon>Dikarya</taxon>
        <taxon>Ascomycota</taxon>
        <taxon>Pezizomycotina</taxon>
        <taxon>Dothideomycetes</taxon>
        <taxon>Pleosporomycetidae</taxon>
        <taxon>Gloniales</taxon>
        <taxon>Gloniaceae</taxon>
        <taxon>Glonium</taxon>
    </lineage>
</organism>
<evidence type="ECO:0000256" key="2">
    <source>
        <dbReference type="ARBA" id="ARBA00009063"/>
    </source>
</evidence>
<keyword evidence="8" id="KW-0472">Membrane</keyword>
<keyword evidence="4" id="KW-0812">Transmembrane</keyword>
<evidence type="ECO:0000256" key="5">
    <source>
        <dbReference type="ARBA" id="ARBA00022927"/>
    </source>
</evidence>
<evidence type="ECO:0000256" key="4">
    <source>
        <dbReference type="ARBA" id="ARBA00022692"/>
    </source>
</evidence>
<accession>A0A8E2F6T2</accession>
<evidence type="ECO:0000256" key="7">
    <source>
        <dbReference type="ARBA" id="ARBA00023054"/>
    </source>
</evidence>
<evidence type="ECO:0000256" key="3">
    <source>
        <dbReference type="ARBA" id="ARBA00022448"/>
    </source>
</evidence>
<proteinExistence type="inferred from homology"/>
<dbReference type="Proteomes" id="UP000250140">
    <property type="component" value="Unassembled WGS sequence"/>
</dbReference>
<dbReference type="OrthoDB" id="342981at2759"/>
<keyword evidence="7 9" id="KW-0175">Coiled coil</keyword>
<evidence type="ECO:0000256" key="9">
    <source>
        <dbReference type="SAM" id="Coils"/>
    </source>
</evidence>
<dbReference type="FunFam" id="1.20.5.110:FF:000069">
    <property type="entry name" value="Related to syntaxin 18"/>
    <property type="match status" value="1"/>
</dbReference>
<gene>
    <name evidence="12" type="ORF">AOQ84DRAFT_313953</name>
</gene>
<comment type="subcellular location">
    <subcellularLocation>
        <location evidence="1">Membrane</location>
        <topology evidence="1">Single-pass type IV membrane protein</topology>
    </subcellularLocation>
</comment>
<dbReference type="GO" id="GO:0006890">
    <property type="term" value="P:retrograde vesicle-mediated transport, Golgi to endoplasmic reticulum"/>
    <property type="evidence" value="ECO:0007669"/>
    <property type="project" value="TreeGrafter"/>
</dbReference>
<feature type="domain" description="T-SNARE coiled-coil homology" evidence="11">
    <location>
        <begin position="271"/>
        <end position="333"/>
    </location>
</feature>
<dbReference type="EMBL" id="KV749056">
    <property type="protein sequence ID" value="OCL11385.1"/>
    <property type="molecule type" value="Genomic_DNA"/>
</dbReference>
<evidence type="ECO:0000256" key="6">
    <source>
        <dbReference type="ARBA" id="ARBA00022989"/>
    </source>
</evidence>
<comment type="similarity">
    <text evidence="2">Belongs to the syntaxin family.</text>
</comment>
<dbReference type="GO" id="GO:0005783">
    <property type="term" value="C:endoplasmic reticulum"/>
    <property type="evidence" value="ECO:0007669"/>
    <property type="project" value="TreeGrafter"/>
</dbReference>
<feature type="region of interest" description="Disordered" evidence="10">
    <location>
        <begin position="64"/>
        <end position="84"/>
    </location>
</feature>
<protein>
    <submittedName>
        <fullName evidence="12">Snare protein syntaxin-like protein 18/UFE1</fullName>
    </submittedName>
</protein>
<evidence type="ECO:0000313" key="12">
    <source>
        <dbReference type="EMBL" id="OCL11385.1"/>
    </source>
</evidence>
<dbReference type="InterPro" id="IPR000727">
    <property type="entry name" value="T_SNARE_dom"/>
</dbReference>
<feature type="region of interest" description="Disordered" evidence="10">
    <location>
        <begin position="220"/>
        <end position="253"/>
    </location>
</feature>
<dbReference type="Pfam" id="PF10496">
    <property type="entry name" value="Syntaxin-18_N"/>
    <property type="match status" value="1"/>
</dbReference>
<keyword evidence="3" id="KW-0813">Transport</keyword>
<feature type="coiled-coil region" evidence="9">
    <location>
        <begin position="100"/>
        <end position="127"/>
    </location>
</feature>
<name>A0A8E2F6T2_9PEZI</name>
<evidence type="ECO:0000256" key="8">
    <source>
        <dbReference type="ARBA" id="ARBA00023136"/>
    </source>
</evidence>
<dbReference type="PANTHER" id="PTHR15959:SF0">
    <property type="entry name" value="SYNTAXIN-18"/>
    <property type="match status" value="1"/>
</dbReference>
<dbReference type="Gene3D" id="1.20.5.110">
    <property type="match status" value="1"/>
</dbReference>
<dbReference type="GO" id="GO:0031201">
    <property type="term" value="C:SNARE complex"/>
    <property type="evidence" value="ECO:0007669"/>
    <property type="project" value="TreeGrafter"/>
</dbReference>
<evidence type="ECO:0000259" key="11">
    <source>
        <dbReference type="PROSITE" id="PS50192"/>
    </source>
</evidence>
<dbReference type="SUPFAM" id="SSF58038">
    <property type="entry name" value="SNARE fusion complex"/>
    <property type="match status" value="1"/>
</dbReference>
<dbReference type="GO" id="GO:0015031">
    <property type="term" value="P:protein transport"/>
    <property type="evidence" value="ECO:0007669"/>
    <property type="project" value="UniProtKB-KW"/>
</dbReference>
<dbReference type="InterPro" id="IPR019529">
    <property type="entry name" value="Syntaxin-18_N"/>
</dbReference>
<dbReference type="PANTHER" id="PTHR15959">
    <property type="entry name" value="SYNTAXIN-18"/>
    <property type="match status" value="1"/>
</dbReference>
<evidence type="ECO:0000313" key="13">
    <source>
        <dbReference type="Proteomes" id="UP000250140"/>
    </source>
</evidence>
<evidence type="ECO:0000256" key="10">
    <source>
        <dbReference type="SAM" id="MobiDB-lite"/>
    </source>
</evidence>
<keyword evidence="13" id="KW-1185">Reference proteome</keyword>